<feature type="region of interest" description="Disordered" evidence="3">
    <location>
        <begin position="62"/>
        <end position="102"/>
    </location>
</feature>
<dbReference type="Pfam" id="PF16016">
    <property type="entry name" value="VASt"/>
    <property type="match status" value="1"/>
</dbReference>
<dbReference type="GO" id="GO:0005886">
    <property type="term" value="C:plasma membrane"/>
    <property type="evidence" value="ECO:0007669"/>
    <property type="project" value="TreeGrafter"/>
</dbReference>
<evidence type="ECO:0000313" key="5">
    <source>
        <dbReference type="EMBL" id="CAH2085077.1"/>
    </source>
</evidence>
<dbReference type="GO" id="GO:0140268">
    <property type="term" value="C:endoplasmic reticulum-plasma membrane contact site"/>
    <property type="evidence" value="ECO:0007669"/>
    <property type="project" value="TreeGrafter"/>
</dbReference>
<evidence type="ECO:0000256" key="2">
    <source>
        <dbReference type="ARBA" id="ARBA00023136"/>
    </source>
</evidence>
<gene>
    <name evidence="5" type="ORF">EEDITHA_LOCUS1590</name>
</gene>
<feature type="compositionally biased region" description="Basic and acidic residues" evidence="3">
    <location>
        <begin position="87"/>
        <end position="102"/>
    </location>
</feature>
<evidence type="ECO:0000256" key="1">
    <source>
        <dbReference type="ARBA" id="ARBA00004370"/>
    </source>
</evidence>
<name>A0AAU9TG40_EUPED</name>
<dbReference type="GO" id="GO:0032366">
    <property type="term" value="P:intracellular sterol transport"/>
    <property type="evidence" value="ECO:0007669"/>
    <property type="project" value="TreeGrafter"/>
</dbReference>
<dbReference type="GO" id="GO:0005789">
    <property type="term" value="C:endoplasmic reticulum membrane"/>
    <property type="evidence" value="ECO:0007669"/>
    <property type="project" value="TreeGrafter"/>
</dbReference>
<protein>
    <recommendedName>
        <fullName evidence="4">VASt domain-containing protein</fullName>
    </recommendedName>
</protein>
<evidence type="ECO:0000259" key="4">
    <source>
        <dbReference type="PROSITE" id="PS51778"/>
    </source>
</evidence>
<dbReference type="PANTHER" id="PTHR23319:SF4">
    <property type="entry name" value="GRAM DOMAIN CONTAINING 1B, ISOFORM E"/>
    <property type="match status" value="1"/>
</dbReference>
<feature type="domain" description="VASt" evidence="4">
    <location>
        <begin position="105"/>
        <end position="275"/>
    </location>
</feature>
<keyword evidence="6" id="KW-1185">Reference proteome</keyword>
<proteinExistence type="predicted"/>
<evidence type="ECO:0000313" key="6">
    <source>
        <dbReference type="Proteomes" id="UP001153954"/>
    </source>
</evidence>
<dbReference type="Proteomes" id="UP001153954">
    <property type="component" value="Unassembled WGS sequence"/>
</dbReference>
<dbReference type="GO" id="GO:0032934">
    <property type="term" value="F:sterol binding"/>
    <property type="evidence" value="ECO:0007669"/>
    <property type="project" value="TreeGrafter"/>
</dbReference>
<dbReference type="GO" id="GO:0120015">
    <property type="term" value="F:sterol transfer activity"/>
    <property type="evidence" value="ECO:0007669"/>
    <property type="project" value="TreeGrafter"/>
</dbReference>
<evidence type="ECO:0000256" key="3">
    <source>
        <dbReference type="SAM" id="MobiDB-lite"/>
    </source>
</evidence>
<dbReference type="InterPro" id="IPR031968">
    <property type="entry name" value="VASt"/>
</dbReference>
<accession>A0AAU9TG40</accession>
<dbReference type="InterPro" id="IPR051482">
    <property type="entry name" value="Cholesterol_transport"/>
</dbReference>
<comment type="caution">
    <text evidence="5">The sequence shown here is derived from an EMBL/GenBank/DDBJ whole genome shotgun (WGS) entry which is preliminary data.</text>
</comment>
<comment type="subcellular location">
    <subcellularLocation>
        <location evidence="1">Membrane</location>
    </subcellularLocation>
</comment>
<dbReference type="PROSITE" id="PS51778">
    <property type="entry name" value="VAST"/>
    <property type="match status" value="1"/>
</dbReference>
<reference evidence="5" key="1">
    <citation type="submission" date="2022-03" db="EMBL/GenBank/DDBJ databases">
        <authorList>
            <person name="Tunstrom K."/>
        </authorList>
    </citation>
    <scope>NUCLEOTIDE SEQUENCE</scope>
</reference>
<keyword evidence="2" id="KW-0472">Membrane</keyword>
<dbReference type="EMBL" id="CAKOGL010000003">
    <property type="protein sequence ID" value="CAH2085077.1"/>
    <property type="molecule type" value="Genomic_DNA"/>
</dbReference>
<feature type="region of interest" description="Disordered" evidence="3">
    <location>
        <begin position="270"/>
        <end position="324"/>
    </location>
</feature>
<dbReference type="AlphaFoldDB" id="A0AAU9TG40"/>
<sequence>MWDVYMLTVLNRAVKHVYMGGEEFSHRIEDGFVVVDTTPVKLWPGEFVDGIVECAEEVINGDTEFRDREEEIGDTLPTDMSDTSESEPEKHNNKGEDGKCTAPHEGKLLFQDEFPFTIDQLFTMIFTNSKFNLELLAARGATDYVQAPWQPQNGLKCRQVKYTLNLTAGPMGPKDVQVTETQVINKCSRPGAVYSIDCTSDNAGIPYADYFSVQAHYCLERREAGASLALYGGVHYKKSMWPLVKGFLEKNAISGLEDFGRELTSRLRAAARPAPAAAARGHPRRRRRRDGGYQPRPHSHYTPHYTLHSHTTHHITRYPQQAPA</sequence>
<organism evidence="5 6">
    <name type="scientific">Euphydryas editha</name>
    <name type="common">Edith's checkerspot</name>
    <dbReference type="NCBI Taxonomy" id="104508"/>
    <lineage>
        <taxon>Eukaryota</taxon>
        <taxon>Metazoa</taxon>
        <taxon>Ecdysozoa</taxon>
        <taxon>Arthropoda</taxon>
        <taxon>Hexapoda</taxon>
        <taxon>Insecta</taxon>
        <taxon>Pterygota</taxon>
        <taxon>Neoptera</taxon>
        <taxon>Endopterygota</taxon>
        <taxon>Lepidoptera</taxon>
        <taxon>Glossata</taxon>
        <taxon>Ditrysia</taxon>
        <taxon>Papilionoidea</taxon>
        <taxon>Nymphalidae</taxon>
        <taxon>Nymphalinae</taxon>
        <taxon>Euphydryas</taxon>
    </lineage>
</organism>
<feature type="compositionally biased region" description="Low complexity" evidence="3">
    <location>
        <begin position="270"/>
        <end position="280"/>
    </location>
</feature>
<dbReference type="PANTHER" id="PTHR23319">
    <property type="entry name" value="GRAM DOMAIN CONTAINING 1B, ISOFORM E"/>
    <property type="match status" value="1"/>
</dbReference>